<protein>
    <submittedName>
        <fullName evidence="7">Curli production assembly/transport component CsgG</fullName>
    </submittedName>
</protein>
<evidence type="ECO:0000256" key="2">
    <source>
        <dbReference type="ARBA" id="ARBA00022729"/>
    </source>
</evidence>
<evidence type="ECO:0000313" key="7">
    <source>
        <dbReference type="EMBL" id="ARE84373.1"/>
    </source>
</evidence>
<dbReference type="Gene3D" id="3.40.50.10610">
    <property type="entry name" value="ABC-type transport auxiliary lipoprotein component"/>
    <property type="match status" value="1"/>
</dbReference>
<evidence type="ECO:0000313" key="8">
    <source>
        <dbReference type="Proteomes" id="UP000192273"/>
    </source>
</evidence>
<dbReference type="Proteomes" id="UP000192273">
    <property type="component" value="Chromosome"/>
</dbReference>
<evidence type="ECO:0000256" key="1">
    <source>
        <dbReference type="ARBA" id="ARBA00022475"/>
    </source>
</evidence>
<dbReference type="PANTHER" id="PTHR41164:SF1">
    <property type="entry name" value="CURLI PRODUCTION ASSEMBLY_TRANSPORT COMPONENT CSGG"/>
    <property type="match status" value="1"/>
</dbReference>
<dbReference type="KEGG" id="rmm:ROSMUCSMR3_02906"/>
<evidence type="ECO:0000256" key="5">
    <source>
        <dbReference type="ARBA" id="ARBA00023288"/>
    </source>
</evidence>
<keyword evidence="2 6" id="KW-0732">Signal</keyword>
<feature type="chain" id="PRO_5012007678" evidence="6">
    <location>
        <begin position="32"/>
        <end position="330"/>
    </location>
</feature>
<dbReference type="PROSITE" id="PS51257">
    <property type="entry name" value="PROKAR_LIPOPROTEIN"/>
    <property type="match status" value="1"/>
</dbReference>
<feature type="signal peptide" evidence="6">
    <location>
        <begin position="1"/>
        <end position="31"/>
    </location>
</feature>
<organism evidence="7 8">
    <name type="scientific">Roseovarius mucosus</name>
    <dbReference type="NCBI Taxonomy" id="215743"/>
    <lineage>
        <taxon>Bacteria</taxon>
        <taxon>Pseudomonadati</taxon>
        <taxon>Pseudomonadota</taxon>
        <taxon>Alphaproteobacteria</taxon>
        <taxon>Rhodobacterales</taxon>
        <taxon>Roseobacteraceae</taxon>
        <taxon>Roseovarius</taxon>
    </lineage>
</organism>
<evidence type="ECO:0000256" key="3">
    <source>
        <dbReference type="ARBA" id="ARBA00023136"/>
    </source>
</evidence>
<reference evidence="7 8" key="1">
    <citation type="submission" date="2017-03" db="EMBL/GenBank/DDBJ databases">
        <title>Genome Sequence of Roseovarius mucosus strain SMR3 Isolated from a culture of the Diatom Skeletonema marinoi.</title>
        <authorList>
            <person name="Topel M."/>
            <person name="Pinder M."/>
            <person name="Johansson O.N."/>
            <person name="Kourtchenko O."/>
            <person name="Godhe A."/>
            <person name="Clarke A.K."/>
        </authorList>
    </citation>
    <scope>NUCLEOTIDE SEQUENCE [LARGE SCALE GENOMIC DNA]</scope>
    <source>
        <strain evidence="7 8">SMR3</strain>
    </source>
</reference>
<dbReference type="PANTHER" id="PTHR41164">
    <property type="entry name" value="CURLI PRODUCTION ASSEMBLY/TRANSPORT COMPONENT CSGG"/>
    <property type="match status" value="1"/>
</dbReference>
<keyword evidence="8" id="KW-1185">Reference proteome</keyword>
<gene>
    <name evidence="7" type="primary">csgG</name>
    <name evidence="7" type="ORF">ROSMUCSMR3_02906</name>
</gene>
<dbReference type="AlphaFoldDB" id="A0A1V0RRI0"/>
<name>A0A1V0RRI0_9RHOB</name>
<dbReference type="Pfam" id="PF03783">
    <property type="entry name" value="CsgG"/>
    <property type="match status" value="1"/>
</dbReference>
<keyword evidence="3" id="KW-0472">Membrane</keyword>
<keyword evidence="5" id="KW-0449">Lipoprotein</keyword>
<dbReference type="InterPro" id="IPR005534">
    <property type="entry name" value="Curli_assmbl/transp-comp_CsgG"/>
</dbReference>
<evidence type="ECO:0000256" key="6">
    <source>
        <dbReference type="SAM" id="SignalP"/>
    </source>
</evidence>
<keyword evidence="1" id="KW-1003">Cell membrane</keyword>
<sequence>MSYIIMRKAGRRVFANCPLKSVAVLAFFALAACEGTGATELHVFPKDSRVITGPNVTKNTTPVTPAFTCLASKIKAKDKRKLRITSGEVLDLTGKYLENEGGSIVTKGGAHMVMSALGKLGDAIILLERVDTLIADKELQYMDRRQLGDGGEHIVPGEAAEVPWLPYFGGTVLQTDYYIAGAITELNFNISSKGGEVGFAGFGVKASALTMNVAVDLRIVDAKSMEVISTTSLQKQIIGEEIGADVFRFFGDYLFDLNTGRRTQEPIQLAVRTTLELAVIELIATLTKADPSSCIQSAEDALSAIATPERADPVVAAPAGVKPPTDRVRS</sequence>
<dbReference type="EMBL" id="CP020474">
    <property type="protein sequence ID" value="ARE84373.1"/>
    <property type="molecule type" value="Genomic_DNA"/>
</dbReference>
<keyword evidence="4" id="KW-0564">Palmitate</keyword>
<accession>A0A1V0RRI0</accession>
<proteinExistence type="predicted"/>
<evidence type="ECO:0000256" key="4">
    <source>
        <dbReference type="ARBA" id="ARBA00023139"/>
    </source>
</evidence>
<dbReference type="GO" id="GO:0030288">
    <property type="term" value="C:outer membrane-bounded periplasmic space"/>
    <property type="evidence" value="ECO:0007669"/>
    <property type="project" value="InterPro"/>
</dbReference>